<accession>A0A0F9MBF9</accession>
<feature type="non-terminal residue" evidence="1">
    <location>
        <position position="112"/>
    </location>
</feature>
<evidence type="ECO:0000313" key="1">
    <source>
        <dbReference type="EMBL" id="KKM66492.1"/>
    </source>
</evidence>
<dbReference type="AlphaFoldDB" id="A0A0F9MBF9"/>
<dbReference type="EMBL" id="LAZR01010522">
    <property type="protein sequence ID" value="KKM66492.1"/>
    <property type="molecule type" value="Genomic_DNA"/>
</dbReference>
<gene>
    <name evidence="1" type="ORF">LCGC14_1480720</name>
</gene>
<reference evidence="1" key="1">
    <citation type="journal article" date="2015" name="Nature">
        <title>Complex archaea that bridge the gap between prokaryotes and eukaryotes.</title>
        <authorList>
            <person name="Spang A."/>
            <person name="Saw J.H."/>
            <person name="Jorgensen S.L."/>
            <person name="Zaremba-Niedzwiedzka K."/>
            <person name="Martijn J."/>
            <person name="Lind A.E."/>
            <person name="van Eijk R."/>
            <person name="Schleper C."/>
            <person name="Guy L."/>
            <person name="Ettema T.J."/>
        </authorList>
    </citation>
    <scope>NUCLEOTIDE SEQUENCE</scope>
</reference>
<comment type="caution">
    <text evidence="1">The sequence shown here is derived from an EMBL/GenBank/DDBJ whole genome shotgun (WGS) entry which is preliminary data.</text>
</comment>
<name>A0A0F9MBF9_9ZZZZ</name>
<organism evidence="1">
    <name type="scientific">marine sediment metagenome</name>
    <dbReference type="NCBI Taxonomy" id="412755"/>
    <lineage>
        <taxon>unclassified sequences</taxon>
        <taxon>metagenomes</taxon>
        <taxon>ecological metagenomes</taxon>
    </lineage>
</organism>
<sequence>MSSVTGLEMPNAWRTGQAQDANFDISADQLNVTANREMWIPSGSVDWATALHTNALDPVSAQDLATKNYVDINGGALWSTFPATQSVDMDSNFIQNLLDPLLAQDAATMAYA</sequence>
<proteinExistence type="predicted"/>
<protein>
    <submittedName>
        <fullName evidence="1">Uncharacterized protein</fullName>
    </submittedName>
</protein>